<comment type="caution">
    <text evidence="1">The sequence shown here is derived from an EMBL/GenBank/DDBJ whole genome shotgun (WGS) entry which is preliminary data.</text>
</comment>
<dbReference type="Proteomes" id="UP001159257">
    <property type="component" value="Unassembled WGS sequence"/>
</dbReference>
<evidence type="ECO:0000313" key="1">
    <source>
        <dbReference type="EMBL" id="SMR77632.1"/>
    </source>
</evidence>
<accession>A0ABY1S3F0</accession>
<evidence type="ECO:0000313" key="2">
    <source>
        <dbReference type="Proteomes" id="UP001159257"/>
    </source>
</evidence>
<sequence length="297" mass="35194">MFGLILTVPLCAMELKLKNDLEYTRGPVTNSIQYKDDGSFDERDQRQKTGYENLTLLLITQPVHDQLDWQTRLGMRYERTRDSKREYREDGSLKKDKSRTEWQTTPIIGLGFSYDLGRQLGGFQWRLDGYHDRFIDVAYKATSLAEDAKPRAGRGRGYESRLRLQAEYMTPVSSLFFQPRLELKHEYFSQWYDSARGRQEAAEQELQYEAGLWLSWIPPLDGWEVTFGPTWQREDKAEREPETSHWAWEDEERWQGLIKLEYEAPMPGFEFEFKLERDLNGPDKDKMKYEAGLSYEF</sequence>
<reference evidence="1 2" key="1">
    <citation type="submission" date="2017-05" db="EMBL/GenBank/DDBJ databases">
        <authorList>
            <person name="Varghese N."/>
            <person name="Submissions S."/>
        </authorList>
    </citation>
    <scope>NUCLEOTIDE SEQUENCE [LARGE SCALE GENOMIC DNA]</scope>
    <source>
        <strain evidence="1 2">CGMCC 1.7287</strain>
    </source>
</reference>
<gene>
    <name evidence="1" type="ORF">SAMN04487964_11549</name>
</gene>
<keyword evidence="2" id="KW-1185">Reference proteome</keyword>
<protein>
    <submittedName>
        <fullName evidence="1">Uncharacterized protein</fullName>
    </submittedName>
</protein>
<proteinExistence type="predicted"/>
<organism evidence="1 2">
    <name type="scientific">Marinobacterium sediminicola</name>
    <dbReference type="NCBI Taxonomy" id="518898"/>
    <lineage>
        <taxon>Bacteria</taxon>
        <taxon>Pseudomonadati</taxon>
        <taxon>Pseudomonadota</taxon>
        <taxon>Gammaproteobacteria</taxon>
        <taxon>Oceanospirillales</taxon>
        <taxon>Oceanospirillaceae</taxon>
        <taxon>Marinobacterium</taxon>
    </lineage>
</organism>
<dbReference type="EMBL" id="FXWV01000015">
    <property type="protein sequence ID" value="SMR77632.1"/>
    <property type="molecule type" value="Genomic_DNA"/>
</dbReference>
<name>A0ABY1S3F0_9GAMM</name>